<protein>
    <recommendedName>
        <fullName evidence="2">SOS response-associated peptidase</fullName>
    </recommendedName>
</protein>
<dbReference type="Gene3D" id="3.90.1680.10">
    <property type="entry name" value="SOS response associated peptidase-like"/>
    <property type="match status" value="1"/>
</dbReference>
<dbReference type="Gene3D" id="3.90.1680.20">
    <property type="match status" value="1"/>
</dbReference>
<keyword evidence="1" id="KW-0614">Plasmid</keyword>
<accession>A4WYA2</accession>
<reference evidence="1" key="1">
    <citation type="submission" date="2007-04" db="EMBL/GenBank/DDBJ databases">
        <title>Complete sequence of plasmid pRSPA01 of Rhodobacter sphaeroides ATCC 17025.</title>
        <authorList>
            <consortium name="US DOE Joint Genome Institute"/>
            <person name="Copeland A."/>
            <person name="Lucas S."/>
            <person name="Lapidus A."/>
            <person name="Barry K."/>
            <person name="Detter J.C."/>
            <person name="Glavina del Rio T."/>
            <person name="Hammon N."/>
            <person name="Israni S."/>
            <person name="Dalin E."/>
            <person name="Tice H."/>
            <person name="Pitluck S."/>
            <person name="Chertkov O."/>
            <person name="Brettin T."/>
            <person name="Bruce D."/>
            <person name="Han C."/>
            <person name="Schmutz J."/>
            <person name="Larimer F."/>
            <person name="Land M."/>
            <person name="Hauser L."/>
            <person name="Kyrpides N."/>
            <person name="Kim E."/>
            <person name="Richardson P."/>
            <person name="Mackenzie C."/>
            <person name="Choudhary M."/>
            <person name="Donohue T.J."/>
            <person name="Kaplan S."/>
        </authorList>
    </citation>
    <scope>NUCLEOTIDE SEQUENCE [LARGE SCALE GENOMIC DNA]</scope>
    <source>
        <strain evidence="1">ATCC 17025</strain>
        <plasmid evidence="1">pRSPA01</plasmid>
    </source>
</reference>
<organism evidence="1">
    <name type="scientific">Cereibacter sphaeroides (strain ATCC 17025 / ATH 2.4.3)</name>
    <name type="common">Rhodobacter sphaeroides</name>
    <dbReference type="NCBI Taxonomy" id="349102"/>
    <lineage>
        <taxon>Bacteria</taxon>
        <taxon>Pseudomonadati</taxon>
        <taxon>Pseudomonadota</taxon>
        <taxon>Alphaproteobacteria</taxon>
        <taxon>Rhodobacterales</taxon>
        <taxon>Paracoccaceae</taxon>
        <taxon>Cereibacter</taxon>
    </lineage>
</organism>
<dbReference type="AlphaFoldDB" id="A4WYA2"/>
<name>A4WYA2_CERS5</name>
<dbReference type="HOGENOM" id="CLU_1516775_0_0_5"/>
<proteinExistence type="predicted"/>
<dbReference type="KEGG" id="rsq:Rsph17025_3492"/>
<dbReference type="SUPFAM" id="SSF143081">
    <property type="entry name" value="BB1717-like"/>
    <property type="match status" value="1"/>
</dbReference>
<dbReference type="InterPro" id="IPR036590">
    <property type="entry name" value="SRAP-like"/>
</dbReference>
<gene>
    <name evidence="1" type="ordered locus">Rsph17025_3492</name>
</gene>
<geneLocation type="plasmid" evidence="1">
    <name>pRSPA01</name>
</geneLocation>
<evidence type="ECO:0008006" key="2">
    <source>
        <dbReference type="Google" id="ProtNLM"/>
    </source>
</evidence>
<evidence type="ECO:0000313" key="1">
    <source>
        <dbReference type="EMBL" id="ABP72366.1"/>
    </source>
</evidence>
<sequence>MHENGDLPSQSSIVVHDFLHDDESRSLRPRSRCCNHPIYSQTRAQDAMRQLFSGQEILDSLGNLPPQPEIYPDQPAPIVRAGSSGGLAFARARWGLLTPPQYLVGRKVAPRRAFLITAPNAEVAVHPKAMPVILTHPSEWKTWLKAGWSEARLLQRPLPEGSLLVGEASADPAGAGG</sequence>
<dbReference type="EMBL" id="CP000662">
    <property type="protein sequence ID" value="ABP72366.1"/>
    <property type="molecule type" value="Genomic_DNA"/>
</dbReference>